<feature type="transmembrane region" description="Helical" evidence="1">
    <location>
        <begin position="29"/>
        <end position="50"/>
    </location>
</feature>
<organism evidence="2 3">
    <name type="scientific">Candidatus Ozemobacter sibiricus</name>
    <dbReference type="NCBI Taxonomy" id="2268124"/>
    <lineage>
        <taxon>Bacteria</taxon>
        <taxon>Candidatus Ozemobacteria</taxon>
        <taxon>Candidatus Ozemobacterales</taxon>
        <taxon>Candidatus Ozemobacteraceae</taxon>
        <taxon>Candidatus Ozemobacter</taxon>
    </lineage>
</organism>
<accession>A0A367ZQH4</accession>
<keyword evidence="1" id="KW-0472">Membrane</keyword>
<protein>
    <submittedName>
        <fullName evidence="2">Uncharacterized protein</fullName>
    </submittedName>
</protein>
<dbReference type="AlphaFoldDB" id="A0A367ZQH4"/>
<proteinExistence type="predicted"/>
<reference evidence="2 3" key="1">
    <citation type="submission" date="2018-05" db="EMBL/GenBank/DDBJ databases">
        <title>A metagenomic window into the 2 km-deep terrestrial subsurface aquifer revealed taxonomically and functionally diverse microbial community comprising novel uncultured bacterial lineages.</title>
        <authorList>
            <person name="Kadnikov V.V."/>
            <person name="Mardanov A.V."/>
            <person name="Beletsky A.V."/>
            <person name="Banks D."/>
            <person name="Pimenov N.V."/>
            <person name="Frank Y.A."/>
            <person name="Karnachuk O.V."/>
            <person name="Ravin N.V."/>
        </authorList>
    </citation>
    <scope>NUCLEOTIDE SEQUENCE [LARGE SCALE GENOMIC DNA]</scope>
    <source>
        <strain evidence="2">BY5</strain>
    </source>
</reference>
<sequence length="101" mass="11173">MDLLPGLLGLLLLFAIFQLAGSWRSVWHHLMFLVLVAGLLTGYLVLDHLGKASPPLPGPVDFLKLLVMYYGLAAFVRALFQVTSQCVSDESPSRQEDDDPF</sequence>
<keyword evidence="1" id="KW-1133">Transmembrane helix</keyword>
<evidence type="ECO:0000313" key="3">
    <source>
        <dbReference type="Proteomes" id="UP000252355"/>
    </source>
</evidence>
<evidence type="ECO:0000256" key="1">
    <source>
        <dbReference type="SAM" id="Phobius"/>
    </source>
</evidence>
<keyword evidence="1" id="KW-0812">Transmembrane</keyword>
<name>A0A367ZQH4_9BACT</name>
<comment type="caution">
    <text evidence="2">The sequence shown here is derived from an EMBL/GenBank/DDBJ whole genome shotgun (WGS) entry which is preliminary data.</text>
</comment>
<evidence type="ECO:0000313" key="2">
    <source>
        <dbReference type="EMBL" id="RCK80378.1"/>
    </source>
</evidence>
<feature type="transmembrane region" description="Helical" evidence="1">
    <location>
        <begin position="62"/>
        <end position="80"/>
    </location>
</feature>
<gene>
    <name evidence="2" type="ORF">OZSIB_3124</name>
</gene>
<dbReference type="EMBL" id="QOQW01000006">
    <property type="protein sequence ID" value="RCK80378.1"/>
    <property type="molecule type" value="Genomic_DNA"/>
</dbReference>
<dbReference type="Proteomes" id="UP000252355">
    <property type="component" value="Unassembled WGS sequence"/>
</dbReference>